<keyword evidence="2" id="KW-0677">Repeat</keyword>
<dbReference type="AlphaFoldDB" id="A0A4S4LB99"/>
<name>A0A4S4LB99_9AGAM</name>
<dbReference type="SUPFAM" id="SSF50978">
    <property type="entry name" value="WD40 repeat-like"/>
    <property type="match status" value="1"/>
</dbReference>
<evidence type="ECO:0000256" key="3">
    <source>
        <dbReference type="PROSITE-ProRule" id="PRU00221"/>
    </source>
</evidence>
<dbReference type="PROSITE" id="PS50294">
    <property type="entry name" value="WD_REPEATS_REGION"/>
    <property type="match status" value="1"/>
</dbReference>
<dbReference type="SMART" id="SM00320">
    <property type="entry name" value="WD40"/>
    <property type="match status" value="3"/>
</dbReference>
<dbReference type="OrthoDB" id="2800964at2759"/>
<evidence type="ECO:0000313" key="4">
    <source>
        <dbReference type="EMBL" id="THH08996.1"/>
    </source>
</evidence>
<dbReference type="Gene3D" id="2.130.10.10">
    <property type="entry name" value="YVTN repeat-like/Quinoprotein amine dehydrogenase"/>
    <property type="match status" value="1"/>
</dbReference>
<dbReference type="InterPro" id="IPR001680">
    <property type="entry name" value="WD40_rpt"/>
</dbReference>
<dbReference type="InterPro" id="IPR036322">
    <property type="entry name" value="WD40_repeat_dom_sf"/>
</dbReference>
<sequence length="248" mass="27351">MSKAKTSVPSITLVKTLATHKNGISSLAISLDHACLLSGGDDVVLIVWNLRMGKNMQEINCIFHGPVAAITWIDLGMSDKKAFVFGCADGTLHLYQWGDINSRFEFVSLTIAHNDEAMKDIAYDPIHSRIATAGGGSPQVWKMPTADEGTFTSLVSLPPKKKYISKNIHFCDGGSSIVVYYLESHEIENANLGLNGKSLVVTNLLSGIDEYSFSLMERLQMFSHPVLRNFPLQSVNWSVVDDSPSWEW</sequence>
<dbReference type="PROSITE" id="PS00678">
    <property type="entry name" value="WD_REPEATS_1"/>
    <property type="match status" value="1"/>
</dbReference>
<dbReference type="Proteomes" id="UP000310158">
    <property type="component" value="Unassembled WGS sequence"/>
</dbReference>
<comment type="caution">
    <text evidence="4">The sequence shown here is derived from an EMBL/GenBank/DDBJ whole genome shotgun (WGS) entry which is preliminary data.</text>
</comment>
<dbReference type="PROSITE" id="PS50082">
    <property type="entry name" value="WD_REPEATS_2"/>
    <property type="match status" value="1"/>
</dbReference>
<dbReference type="InterPro" id="IPR019775">
    <property type="entry name" value="WD40_repeat_CS"/>
</dbReference>
<organism evidence="4 5">
    <name type="scientific">Bondarzewia mesenterica</name>
    <dbReference type="NCBI Taxonomy" id="1095465"/>
    <lineage>
        <taxon>Eukaryota</taxon>
        <taxon>Fungi</taxon>
        <taxon>Dikarya</taxon>
        <taxon>Basidiomycota</taxon>
        <taxon>Agaricomycotina</taxon>
        <taxon>Agaricomycetes</taxon>
        <taxon>Russulales</taxon>
        <taxon>Bondarzewiaceae</taxon>
        <taxon>Bondarzewia</taxon>
    </lineage>
</organism>
<gene>
    <name evidence="4" type="ORF">EW146_g8811</name>
</gene>
<dbReference type="EMBL" id="SGPL01000661">
    <property type="protein sequence ID" value="THH08996.1"/>
    <property type="molecule type" value="Genomic_DNA"/>
</dbReference>
<dbReference type="Pfam" id="PF00400">
    <property type="entry name" value="WD40"/>
    <property type="match status" value="1"/>
</dbReference>
<evidence type="ECO:0000256" key="1">
    <source>
        <dbReference type="ARBA" id="ARBA00022574"/>
    </source>
</evidence>
<proteinExistence type="predicted"/>
<keyword evidence="1 3" id="KW-0853">WD repeat</keyword>
<evidence type="ECO:0000256" key="2">
    <source>
        <dbReference type="ARBA" id="ARBA00022737"/>
    </source>
</evidence>
<dbReference type="InterPro" id="IPR015943">
    <property type="entry name" value="WD40/YVTN_repeat-like_dom_sf"/>
</dbReference>
<accession>A0A4S4LB99</accession>
<evidence type="ECO:0000313" key="5">
    <source>
        <dbReference type="Proteomes" id="UP000310158"/>
    </source>
</evidence>
<reference evidence="4 5" key="1">
    <citation type="submission" date="2019-02" db="EMBL/GenBank/DDBJ databases">
        <title>Genome sequencing of the rare red list fungi Bondarzewia mesenterica.</title>
        <authorList>
            <person name="Buettner E."/>
            <person name="Kellner H."/>
        </authorList>
    </citation>
    <scope>NUCLEOTIDE SEQUENCE [LARGE SCALE GENOMIC DNA]</scope>
    <source>
        <strain evidence="4 5">DSM 108281</strain>
    </source>
</reference>
<keyword evidence="5" id="KW-1185">Reference proteome</keyword>
<protein>
    <submittedName>
        <fullName evidence="4">Uncharacterized protein</fullName>
    </submittedName>
</protein>
<feature type="repeat" description="WD" evidence="3">
    <location>
        <begin position="17"/>
        <end position="58"/>
    </location>
</feature>